<evidence type="ECO:0000259" key="3">
    <source>
        <dbReference type="Pfam" id="PF00828"/>
    </source>
</evidence>
<dbReference type="SUPFAM" id="SSF52266">
    <property type="entry name" value="SGNH hydrolase"/>
    <property type="match status" value="1"/>
</dbReference>
<evidence type="ECO:0000313" key="4">
    <source>
        <dbReference type="EMBL" id="PNH01068.1"/>
    </source>
</evidence>
<dbReference type="Pfam" id="PF00828">
    <property type="entry name" value="Ribosomal_L27A"/>
    <property type="match status" value="1"/>
</dbReference>
<proteinExistence type="predicted"/>
<dbReference type="EMBL" id="PGGS01001028">
    <property type="protein sequence ID" value="PNH01068.1"/>
    <property type="molecule type" value="Genomic_DNA"/>
</dbReference>
<protein>
    <recommendedName>
        <fullName evidence="3">Large ribosomal subunit protein uL15/eL18 domain-containing protein</fullName>
    </recommendedName>
</protein>
<dbReference type="Proteomes" id="UP000236333">
    <property type="component" value="Unassembled WGS sequence"/>
</dbReference>
<organism evidence="4 5">
    <name type="scientific">Tetrabaena socialis</name>
    <dbReference type="NCBI Taxonomy" id="47790"/>
    <lineage>
        <taxon>Eukaryota</taxon>
        <taxon>Viridiplantae</taxon>
        <taxon>Chlorophyta</taxon>
        <taxon>core chlorophytes</taxon>
        <taxon>Chlorophyceae</taxon>
        <taxon>CS clade</taxon>
        <taxon>Chlamydomonadales</taxon>
        <taxon>Tetrabaenaceae</taxon>
        <taxon>Tetrabaena</taxon>
    </lineage>
</organism>
<keyword evidence="1" id="KW-0689">Ribosomal protein</keyword>
<dbReference type="PANTHER" id="PTHR34407">
    <property type="entry name" value="EXPRESSED PROTEIN"/>
    <property type="match status" value="1"/>
</dbReference>
<gene>
    <name evidence="4" type="ORF">TSOC_013069</name>
</gene>
<comment type="caution">
    <text evidence="4">The sequence shown here is derived from an EMBL/GenBank/DDBJ whole genome shotgun (WGS) entry which is preliminary data.</text>
</comment>
<evidence type="ECO:0000256" key="2">
    <source>
        <dbReference type="ARBA" id="ARBA00023274"/>
    </source>
</evidence>
<dbReference type="GO" id="GO:0005840">
    <property type="term" value="C:ribosome"/>
    <property type="evidence" value="ECO:0007669"/>
    <property type="project" value="UniProtKB-KW"/>
</dbReference>
<name>A0A2J7ZLB8_9CHLO</name>
<keyword evidence="5" id="KW-1185">Reference proteome</keyword>
<feature type="domain" description="Large ribosomal subunit protein uL15/eL18" evidence="3">
    <location>
        <begin position="343"/>
        <end position="380"/>
    </location>
</feature>
<dbReference type="AlphaFoldDB" id="A0A2J7ZLB8"/>
<dbReference type="SUPFAM" id="SSF52080">
    <property type="entry name" value="Ribosomal proteins L15p and L18e"/>
    <property type="match status" value="1"/>
</dbReference>
<dbReference type="InterPro" id="IPR036227">
    <property type="entry name" value="Ribosomal_uL15/eL18_sf"/>
</dbReference>
<dbReference type="PANTHER" id="PTHR34407:SF1">
    <property type="entry name" value="SGNH HYDROLASE-TYPE ESTERASE DOMAIN-CONTAINING PROTEIN"/>
    <property type="match status" value="1"/>
</dbReference>
<dbReference type="GO" id="GO:1990904">
    <property type="term" value="C:ribonucleoprotein complex"/>
    <property type="evidence" value="ECO:0007669"/>
    <property type="project" value="UniProtKB-KW"/>
</dbReference>
<accession>A0A2J7ZLB8</accession>
<feature type="non-terminal residue" evidence="4">
    <location>
        <position position="1"/>
    </location>
</feature>
<evidence type="ECO:0000313" key="5">
    <source>
        <dbReference type="Proteomes" id="UP000236333"/>
    </source>
</evidence>
<evidence type="ECO:0000256" key="1">
    <source>
        <dbReference type="ARBA" id="ARBA00022980"/>
    </source>
</evidence>
<dbReference type="InterPro" id="IPR021131">
    <property type="entry name" value="Ribosomal_uL15/eL18"/>
</dbReference>
<dbReference type="OrthoDB" id="532422at2759"/>
<dbReference type="Gene3D" id="3.100.10.10">
    <property type="match status" value="1"/>
</dbReference>
<reference evidence="4 5" key="1">
    <citation type="journal article" date="2017" name="Mol. Biol. Evol.">
        <title>The 4-celled Tetrabaena socialis nuclear genome reveals the essential components for genetic control of cell number at the origin of multicellularity in the volvocine lineage.</title>
        <authorList>
            <person name="Featherston J."/>
            <person name="Arakaki Y."/>
            <person name="Hanschen E.R."/>
            <person name="Ferris P.J."/>
            <person name="Michod R.E."/>
            <person name="Olson B.J.S.C."/>
            <person name="Nozaki H."/>
            <person name="Durand P.M."/>
        </authorList>
    </citation>
    <scope>NUCLEOTIDE SEQUENCE [LARGE SCALE GENOMIC DNA]</scope>
    <source>
        <strain evidence="4 5">NIES-571</strain>
    </source>
</reference>
<sequence>ISWGQSATIRGETDWFSILTGWLITSFSHANITSRNGCTPGVPTPYMILCLELSVDPDVDLVFMEYTLNDGRDPGNRLIGNQLVMDTERLVRRVMALPNHPAVVLMQVPTHGIACYPPDIHPGNHGHKVMADLAVHLLQRVALGLLMEPYDSQDRELLREPLPPPMYPGNLPPSSPMCRVGEELRSLLVLAEGFEWVNEGTAVKPKPGYVATRPGARLQLRLDTNRSAVGSAADEKVHLYVHHLRSYQHMGSAQLSCASGCSCAEVVVDAHITDRVSQVYMAELVASQSKECVVEVQVLKETKSSEHKFKVSGVVVAERAGKENAMNRMGGHNQAFGLRQHTGDEVMVLGTGTLTKSLTVTAGAFSASAKAAIEGAGGKADLAAPKAAWTRRAYKKLVAELAEKGLDYKKEMLKKRVANLKSKGMFTERAAKAPVAAKAFPKKK</sequence>
<keyword evidence="2" id="KW-0687">Ribonucleoprotein</keyword>